<dbReference type="SUPFAM" id="SSF52833">
    <property type="entry name" value="Thioredoxin-like"/>
    <property type="match status" value="1"/>
</dbReference>
<dbReference type="AlphaFoldDB" id="A0A132EVK8"/>
<dbReference type="Gene3D" id="3.40.30.10">
    <property type="entry name" value="Glutaredoxin"/>
    <property type="match status" value="1"/>
</dbReference>
<dbReference type="EMBL" id="LPJX01000055">
    <property type="protein sequence ID" value="KWF60844.1"/>
    <property type="molecule type" value="Genomic_DNA"/>
</dbReference>
<gene>
    <name evidence="2" type="ORF">WT57_01985</name>
</gene>
<feature type="domain" description="DSBA-like thioredoxin" evidence="1">
    <location>
        <begin position="6"/>
        <end position="205"/>
    </location>
</feature>
<evidence type="ECO:0000313" key="3">
    <source>
        <dbReference type="Proteomes" id="UP000061512"/>
    </source>
</evidence>
<dbReference type="InterPro" id="IPR036249">
    <property type="entry name" value="Thioredoxin-like_sf"/>
</dbReference>
<comment type="caution">
    <text evidence="2">The sequence shown here is derived from an EMBL/GenBank/DDBJ whole genome shotgun (WGS) entry which is preliminary data.</text>
</comment>
<reference evidence="2 3" key="1">
    <citation type="submission" date="2015-11" db="EMBL/GenBank/DDBJ databases">
        <title>Expanding the genomic diversity of Burkholderia species for the development of highly accurate diagnostics.</title>
        <authorList>
            <person name="Sahl J."/>
            <person name="Keim P."/>
            <person name="Wagner D."/>
        </authorList>
    </citation>
    <scope>NUCLEOTIDE SEQUENCE [LARGE SCALE GENOMIC DNA]</scope>
    <source>
        <strain evidence="2 3">MSMB574WGS</strain>
    </source>
</reference>
<proteinExistence type="predicted"/>
<dbReference type="PANTHER" id="PTHR13887:SF41">
    <property type="entry name" value="THIOREDOXIN SUPERFAMILY PROTEIN"/>
    <property type="match status" value="1"/>
</dbReference>
<dbReference type="PANTHER" id="PTHR13887">
    <property type="entry name" value="GLUTATHIONE S-TRANSFERASE KAPPA"/>
    <property type="match status" value="1"/>
</dbReference>
<accession>A0A132EVK8</accession>
<name>A0A132EVK8_9BURK</name>
<sequence>MKPIEVTVIHDLICPWCWIAGHRLAQAIDEVGLTGSVNVRFVPFELNPSMPAGGMDRKAYRSAKFGSWARSQGLDAHVAEAGRAAGLVFDHARIARTPNTRLAHRLVWFAQQRGSAVALVDALFAAYFRDGRDIGDADVLVEIATGAGLPGDAVRAFLASDAGLDAVVELEAGAVSEGVASVPSTRIGQAVVSGAQPAAVFRDALIAAQRVHNAAA</sequence>
<dbReference type="CDD" id="cd03024">
    <property type="entry name" value="DsbA_FrnE"/>
    <property type="match status" value="1"/>
</dbReference>
<dbReference type="RefSeq" id="WP_060299859.1">
    <property type="nucleotide sequence ID" value="NZ_LPJX01000055.1"/>
</dbReference>
<evidence type="ECO:0000313" key="2">
    <source>
        <dbReference type="EMBL" id="KWF60844.1"/>
    </source>
</evidence>
<dbReference type="Proteomes" id="UP000061512">
    <property type="component" value="Unassembled WGS sequence"/>
</dbReference>
<evidence type="ECO:0000259" key="1">
    <source>
        <dbReference type="Pfam" id="PF01323"/>
    </source>
</evidence>
<dbReference type="Pfam" id="PF01323">
    <property type="entry name" value="DSBA"/>
    <property type="match status" value="1"/>
</dbReference>
<dbReference type="InterPro" id="IPR001853">
    <property type="entry name" value="DSBA-like_thioredoxin_dom"/>
</dbReference>
<organism evidence="2 3">
    <name type="scientific">Burkholderia pseudomultivorans</name>
    <dbReference type="NCBI Taxonomy" id="1207504"/>
    <lineage>
        <taxon>Bacteria</taxon>
        <taxon>Pseudomonadati</taxon>
        <taxon>Pseudomonadota</taxon>
        <taxon>Betaproteobacteria</taxon>
        <taxon>Burkholderiales</taxon>
        <taxon>Burkholderiaceae</taxon>
        <taxon>Burkholderia</taxon>
        <taxon>Burkholderia cepacia complex</taxon>
    </lineage>
</organism>
<dbReference type="GO" id="GO:0016491">
    <property type="term" value="F:oxidoreductase activity"/>
    <property type="evidence" value="ECO:0007669"/>
    <property type="project" value="InterPro"/>
</dbReference>
<protein>
    <submittedName>
        <fullName evidence="2">Disulfide bond formation protein DsbA</fullName>
    </submittedName>
</protein>